<dbReference type="PANTHER" id="PTHR48081">
    <property type="entry name" value="AB HYDROLASE SUPERFAMILY PROTEIN C4A8.06C"/>
    <property type="match status" value="1"/>
</dbReference>
<keyword evidence="5" id="KW-1185">Reference proteome</keyword>
<dbReference type="Pfam" id="PF20434">
    <property type="entry name" value="BD-FAE"/>
    <property type="match status" value="1"/>
</dbReference>
<dbReference type="InterPro" id="IPR050300">
    <property type="entry name" value="GDXG_lipolytic_enzyme"/>
</dbReference>
<protein>
    <submittedName>
        <fullName evidence="4">Alpha/beta hydrolase</fullName>
    </submittedName>
</protein>
<sequence>MSAGAHAVSPQPAATASPTPVASPSPSTSATPPPVQERKTLVKYGRHVRQRMDVYWRANDQLIRPVVFMIHGGWWSGGDKAYMKSVTRSYFDLGYVVVNVNYRLSGDARWPAQRDDALEAIATTRRMASEFGLDPNRYAIIGFSAGGHIAASVGTYGNGQPGLRAVVGVSPVISPLTAYSDGGHGATHEQRKLRQAAVALAGGCGPNKCPRIWSSMEVPFHASYGDAPMLSVHSAREFVPPYQSELLRESLAVYGIDMSVRAYPGRYHSSPLFREPGVAETIQSWVIGHLAY</sequence>
<dbReference type="Gene3D" id="3.40.50.1820">
    <property type="entry name" value="alpha/beta hydrolase"/>
    <property type="match status" value="1"/>
</dbReference>
<evidence type="ECO:0000259" key="3">
    <source>
        <dbReference type="Pfam" id="PF20434"/>
    </source>
</evidence>
<reference evidence="4 5" key="1">
    <citation type="submission" date="2019-04" db="EMBL/GenBank/DDBJ databases">
        <title>Herbidospora sp. NEAU-GS14.nov., a novel actinomycete isolated from soil.</title>
        <authorList>
            <person name="Han L."/>
        </authorList>
    </citation>
    <scope>NUCLEOTIDE SEQUENCE [LARGE SCALE GENOMIC DNA]</scope>
    <source>
        <strain evidence="4 5">NEAU-GS14</strain>
    </source>
</reference>
<dbReference type="SUPFAM" id="SSF53474">
    <property type="entry name" value="alpha/beta-Hydrolases"/>
    <property type="match status" value="1"/>
</dbReference>
<comment type="caution">
    <text evidence="4">The sequence shown here is derived from an EMBL/GenBank/DDBJ whole genome shotgun (WGS) entry which is preliminary data.</text>
</comment>
<keyword evidence="1 4" id="KW-0378">Hydrolase</keyword>
<dbReference type="InterPro" id="IPR049492">
    <property type="entry name" value="BD-FAE-like_dom"/>
</dbReference>
<dbReference type="Proteomes" id="UP000308705">
    <property type="component" value="Unassembled WGS sequence"/>
</dbReference>
<feature type="compositionally biased region" description="Low complexity" evidence="2">
    <location>
        <begin position="7"/>
        <end position="30"/>
    </location>
</feature>
<evidence type="ECO:0000256" key="2">
    <source>
        <dbReference type="SAM" id="MobiDB-lite"/>
    </source>
</evidence>
<dbReference type="AlphaFoldDB" id="A0A4U3MD27"/>
<feature type="region of interest" description="Disordered" evidence="2">
    <location>
        <begin position="1"/>
        <end position="39"/>
    </location>
</feature>
<dbReference type="InterPro" id="IPR029058">
    <property type="entry name" value="AB_hydrolase_fold"/>
</dbReference>
<evidence type="ECO:0000313" key="5">
    <source>
        <dbReference type="Proteomes" id="UP000308705"/>
    </source>
</evidence>
<dbReference type="OrthoDB" id="255603at2"/>
<proteinExistence type="predicted"/>
<evidence type="ECO:0000313" key="4">
    <source>
        <dbReference type="EMBL" id="TKK85546.1"/>
    </source>
</evidence>
<organism evidence="4 5">
    <name type="scientific">Herbidospora galbida</name>
    <dbReference type="NCBI Taxonomy" id="2575442"/>
    <lineage>
        <taxon>Bacteria</taxon>
        <taxon>Bacillati</taxon>
        <taxon>Actinomycetota</taxon>
        <taxon>Actinomycetes</taxon>
        <taxon>Streptosporangiales</taxon>
        <taxon>Streptosporangiaceae</taxon>
        <taxon>Herbidospora</taxon>
    </lineage>
</organism>
<accession>A0A4U3MD27</accession>
<evidence type="ECO:0000256" key="1">
    <source>
        <dbReference type="ARBA" id="ARBA00022801"/>
    </source>
</evidence>
<dbReference type="EMBL" id="SZQA01000027">
    <property type="protein sequence ID" value="TKK85546.1"/>
    <property type="molecule type" value="Genomic_DNA"/>
</dbReference>
<name>A0A4U3MD27_9ACTN</name>
<gene>
    <name evidence="4" type="ORF">FDA94_25620</name>
</gene>
<feature type="domain" description="BD-FAE-like" evidence="3">
    <location>
        <begin position="52"/>
        <end position="251"/>
    </location>
</feature>
<dbReference type="GO" id="GO:0016787">
    <property type="term" value="F:hydrolase activity"/>
    <property type="evidence" value="ECO:0007669"/>
    <property type="project" value="UniProtKB-KW"/>
</dbReference>